<evidence type="ECO:0000256" key="6">
    <source>
        <dbReference type="ARBA" id="ARBA00022737"/>
    </source>
</evidence>
<dbReference type="PANTHER" id="PTHR46376">
    <property type="entry name" value="LEUCINE-ZIPPER-LIKE TRANSCRIPTIONAL REGULATOR 1"/>
    <property type="match status" value="1"/>
</dbReference>
<dbReference type="SUPFAM" id="SSF57196">
    <property type="entry name" value="EGF/Laminin"/>
    <property type="match status" value="4"/>
</dbReference>
<dbReference type="Pfam" id="PF00053">
    <property type="entry name" value="EGF_laminin"/>
    <property type="match status" value="1"/>
</dbReference>
<keyword evidence="4 14" id="KW-0812">Transmembrane</keyword>
<dbReference type="PROSITE" id="PS00022">
    <property type="entry name" value="EGF_1"/>
    <property type="match status" value="2"/>
</dbReference>
<evidence type="ECO:0000259" key="17">
    <source>
        <dbReference type="PROSITE" id="PS50027"/>
    </source>
</evidence>
<feature type="disulfide bond" evidence="12">
    <location>
        <begin position="1309"/>
        <end position="1318"/>
    </location>
</feature>
<dbReference type="PROSITE" id="PS01187">
    <property type="entry name" value="EGF_CA"/>
    <property type="match status" value="1"/>
</dbReference>
<dbReference type="SMART" id="SM00180">
    <property type="entry name" value="EGF_Lam"/>
    <property type="match status" value="4"/>
</dbReference>
<reference evidence="19" key="3">
    <citation type="submission" date="2025-08" db="UniProtKB">
        <authorList>
            <consortium name="RefSeq"/>
        </authorList>
    </citation>
    <scope>IDENTIFICATION</scope>
    <source>
        <tissue evidence="19">Whole organism</tissue>
    </source>
</reference>
<dbReference type="Gene3D" id="2.60.120.290">
    <property type="entry name" value="Spermadhesin, CUB domain"/>
    <property type="match status" value="2"/>
</dbReference>
<evidence type="ECO:0000256" key="5">
    <source>
        <dbReference type="ARBA" id="ARBA00022729"/>
    </source>
</evidence>
<evidence type="ECO:0000259" key="16">
    <source>
        <dbReference type="PROSITE" id="PS50026"/>
    </source>
</evidence>
<keyword evidence="8 11" id="KW-1015">Disulfide bond</keyword>
<feature type="domain" description="EGF-like" evidence="16">
    <location>
        <begin position="1516"/>
        <end position="1549"/>
    </location>
</feature>
<evidence type="ECO:0000256" key="14">
    <source>
        <dbReference type="SAM" id="Phobius"/>
    </source>
</evidence>
<feature type="disulfide bond" evidence="12">
    <location>
        <begin position="2360"/>
        <end position="2374"/>
    </location>
</feature>
<dbReference type="RefSeq" id="XP_017859802.1">
    <property type="nucleotide sequence ID" value="XM_018004313.1"/>
</dbReference>
<dbReference type="InterPro" id="IPR035914">
    <property type="entry name" value="Sperma_CUB_dom_sf"/>
</dbReference>
<dbReference type="CDD" id="cd00054">
    <property type="entry name" value="EGF_CA"/>
    <property type="match status" value="1"/>
</dbReference>
<evidence type="ECO:0000256" key="1">
    <source>
        <dbReference type="ARBA" id="ARBA00004167"/>
    </source>
</evidence>
<keyword evidence="9" id="KW-0325">Glycoprotein</keyword>
<dbReference type="Pfam" id="PF07645">
    <property type="entry name" value="EGF_CA"/>
    <property type="match status" value="2"/>
</dbReference>
<dbReference type="InterPro" id="IPR049883">
    <property type="entry name" value="NOTCH1_EGF-like"/>
</dbReference>
<dbReference type="PROSITE" id="PS01248">
    <property type="entry name" value="EGF_LAM_1"/>
    <property type="match status" value="3"/>
</dbReference>
<keyword evidence="18" id="KW-1185">Reference proteome</keyword>
<feature type="domain" description="Laminin EGF-like" evidence="17">
    <location>
        <begin position="1291"/>
        <end position="1337"/>
    </location>
</feature>
<evidence type="ECO:0000313" key="19">
    <source>
        <dbReference type="RefSeq" id="XP_017859802.1"/>
    </source>
</evidence>
<dbReference type="Pfam" id="PF24981">
    <property type="entry name" value="Beta-prop_ATRN-LZTR1"/>
    <property type="match status" value="2"/>
</dbReference>
<accession>A0ABM1NXW6</accession>
<feature type="domain" description="Laminin EGF-like" evidence="17">
    <location>
        <begin position="1338"/>
        <end position="1388"/>
    </location>
</feature>
<dbReference type="PROSITE" id="PS00010">
    <property type="entry name" value="ASX_HYDROXYL"/>
    <property type="match status" value="1"/>
</dbReference>
<feature type="disulfide bond" evidence="11">
    <location>
        <begin position="176"/>
        <end position="185"/>
    </location>
</feature>
<feature type="region of interest" description="Disordered" evidence="13">
    <location>
        <begin position="2833"/>
        <end position="2896"/>
    </location>
</feature>
<dbReference type="InterPro" id="IPR000152">
    <property type="entry name" value="EGF-type_Asp/Asn_hydroxyl_site"/>
</dbReference>
<feature type="disulfide bond" evidence="12">
    <location>
        <begin position="2348"/>
        <end position="2357"/>
    </location>
</feature>
<feature type="transmembrane region" description="Helical" evidence="14">
    <location>
        <begin position="2744"/>
        <end position="2766"/>
    </location>
</feature>
<feature type="disulfide bond" evidence="11">
    <location>
        <begin position="159"/>
        <end position="169"/>
    </location>
</feature>
<keyword evidence="2" id="KW-0880">Kelch repeat</keyword>
<dbReference type="SMART" id="SM00179">
    <property type="entry name" value="EGF_CA"/>
    <property type="match status" value="2"/>
</dbReference>
<dbReference type="CDD" id="cd00055">
    <property type="entry name" value="EGF_Lam"/>
    <property type="match status" value="4"/>
</dbReference>
<evidence type="ECO:0000256" key="9">
    <source>
        <dbReference type="ARBA" id="ARBA00023180"/>
    </source>
</evidence>
<dbReference type="PROSITE" id="PS50026">
    <property type="entry name" value="EGF_3"/>
    <property type="match status" value="3"/>
</dbReference>
<keyword evidence="10 12" id="KW-0424">Laminin EGF-like domain</keyword>
<dbReference type="Pfam" id="PF00431">
    <property type="entry name" value="CUB"/>
    <property type="match status" value="1"/>
</dbReference>
<evidence type="ECO:0000256" key="4">
    <source>
        <dbReference type="ARBA" id="ARBA00022692"/>
    </source>
</evidence>
<dbReference type="Proteomes" id="UP000694904">
    <property type="component" value="Chromosome 3"/>
</dbReference>
<keyword evidence="6" id="KW-0677">Repeat</keyword>
<dbReference type="SMART" id="SM00042">
    <property type="entry name" value="CUB"/>
    <property type="match status" value="1"/>
</dbReference>
<comment type="caution">
    <text evidence="11">Lacks conserved residue(s) required for the propagation of feature annotation.</text>
</comment>
<organism evidence="18 19">
    <name type="scientific">Drosophila arizonae</name>
    <name type="common">Fruit fly</name>
    <dbReference type="NCBI Taxonomy" id="7263"/>
    <lineage>
        <taxon>Eukaryota</taxon>
        <taxon>Metazoa</taxon>
        <taxon>Ecdysozoa</taxon>
        <taxon>Arthropoda</taxon>
        <taxon>Hexapoda</taxon>
        <taxon>Insecta</taxon>
        <taxon>Pterygota</taxon>
        <taxon>Neoptera</taxon>
        <taxon>Endopterygota</taxon>
        <taxon>Diptera</taxon>
        <taxon>Brachycera</taxon>
        <taxon>Muscomorpha</taxon>
        <taxon>Ephydroidea</taxon>
        <taxon>Drosophilidae</taxon>
        <taxon>Drosophila</taxon>
    </lineage>
</organism>
<feature type="disulfide bond" evidence="12">
    <location>
        <begin position="1321"/>
        <end position="1335"/>
    </location>
</feature>
<evidence type="ECO:0000256" key="7">
    <source>
        <dbReference type="ARBA" id="ARBA00022989"/>
    </source>
</evidence>
<proteinExistence type="predicted"/>
<dbReference type="Gene3D" id="2.120.10.80">
    <property type="entry name" value="Kelch-type beta propeller"/>
    <property type="match status" value="4"/>
</dbReference>
<evidence type="ECO:0000256" key="8">
    <source>
        <dbReference type="ARBA" id="ARBA00023157"/>
    </source>
</evidence>
<keyword evidence="7 14" id="KW-1133">Transmembrane helix</keyword>
<dbReference type="InterPro" id="IPR015915">
    <property type="entry name" value="Kelch-typ_b-propeller"/>
</dbReference>
<dbReference type="InterPro" id="IPR018097">
    <property type="entry name" value="EGF_Ca-bd_CS"/>
</dbReference>
<dbReference type="InterPro" id="IPR016201">
    <property type="entry name" value="PSI"/>
</dbReference>
<dbReference type="CDD" id="cd00041">
    <property type="entry name" value="CUB"/>
    <property type="match status" value="1"/>
</dbReference>
<dbReference type="InterPro" id="IPR056863">
    <property type="entry name" value="LMN_ATRN_NET-like_EGF"/>
</dbReference>
<dbReference type="SUPFAM" id="SSF117281">
    <property type="entry name" value="Kelch motif"/>
    <property type="match status" value="3"/>
</dbReference>
<dbReference type="InterPro" id="IPR000742">
    <property type="entry name" value="EGF"/>
</dbReference>
<dbReference type="InterPro" id="IPR000859">
    <property type="entry name" value="CUB_dom"/>
</dbReference>
<evidence type="ECO:0000256" key="11">
    <source>
        <dbReference type="PROSITE-ProRule" id="PRU00076"/>
    </source>
</evidence>
<dbReference type="PANTHER" id="PTHR46376:SF2">
    <property type="entry name" value="DISTRACTED, ISOFORM B"/>
    <property type="match status" value="1"/>
</dbReference>
<dbReference type="PROSITE" id="PS01186">
    <property type="entry name" value="EGF_2"/>
    <property type="match status" value="3"/>
</dbReference>
<dbReference type="SMART" id="SM00423">
    <property type="entry name" value="PSI"/>
    <property type="match status" value="9"/>
</dbReference>
<dbReference type="InterPro" id="IPR001881">
    <property type="entry name" value="EGF-like_Ca-bd_dom"/>
</dbReference>
<sequence length="2962" mass="330730">MRLGCECESVIKMRRMYALLPTLTFWLISFQLPSQSDQLHITAPCDRSRKVFTEPYGEISDGPSGYNYTQDSHCEWLIKAKNDSQFITLTFHSMGTECSYDYIYVYDGDSFNSTLLGSFSGRTQPQKLVARSGSMLILMYSDTNYVLDGFRASYYISNCLNNCHNHGKCVGHQCVCHGEWVGPDCEDEACPQKCGEHQGRGKCQKSICHCSPGYSGRLCDLSDNPPGSSWRWLATDAEGMTPRAAHSAVYMEDEDALYVFGGYDLNNVISTLQIYRFSTSQWEDEWGIPLQSRRHFYHPQKIDHTLLKAVLQHKNEDEAKLWGLTSDVSFFRNILYTLAESNLHQRRTRSSLPLTTVNANSTDEELTEYLEDILEEVTDHKPHGRYGHAADRVPGGFVIYGGKHANGSFYNDLWQYNNTESGGKWKQMAVRSKLQPPALARHTLTTALDYLYLFGGSVESGEFSSSIYRIRLPLSEDSQWQLVKPRGGKTLDVRLAAHSTVYYGATNSLIVFGGIMTSLARFSKLSDRIFAFQLDQLHWTEILYPRTALRDTNIPRERAFHTATISGNYMIVFGGYTHRHNKDEICYDNQMYWYHLSCHIWINQVVSADDSLYPKHQGVFAHAAALRRNHTLLIVGGYHGNVNADLFAYELPQVLRVENPLYNHNPEMACRLHASHTACLSNPECGWCSADSSCYGRTIGANCTTNLQTTRCPGICPSLGDCHSCLVHGTLWGRGNAAAFSVASKLGLNECTWCVQNARCHYRADNYGMCGDSTGWWGEQGTEIREPDMCTRNDRRPGLTYIKYNYPVNFTMPDYVGIVNATMVDFASPPPTAYFEQRQEGEMLARLLGFVRPLQQWNNNNNSAIQVCSSYSSAVLRVGLGMNLDMLDNVTTQSSNQSYCSNVQLPSTEQPFLIDFQARRRIGQNNIYNTYQKTKMELQHLHNGQLNAFTFEYLEPYYSGDCTQYNNCLHCLTDGSCSWCPLTSKCHLKSVNESAVCVANDTDQGTHWAYLISQPSQCANCSNYVTCRACVSTPGNGECEWWLDDARCGRIGKSNSSVRSIAQCPRPCRERRGCDQCLGERGRCVWCEASAQCFSFAVYTSEYQFGMCREWIDKVSTPPMSPAAGPSSASATPTTTLTMHPAPHRSLQQCKSCERHRNCTSCLRTLSCGWCFDRDNPIEGICMQGDFSYSAGNCSLALNSSSQHDAEWAYAQCPDVDECGLGLHDCHKEAKCTNTQGSYNCHCRRGYVGDGRFSCVRTCYEFCQHGYCSGPPDYSCKCDLGWTGSDCGTSCGCNNHSTCLERVGKCDQCQAWTEGERCERCRQGSYGNATANIGCHPCECNGHGNQDLGICNVSHGECFCKDNTQGLKCDVCAPGYYGDPRDGGQCYYQCESRGILTNIGRSAIGSYQSYRSPWGASLEVRECLWILQPKTLHADKSLLQLEFQWNSLAMSCDENAVYIYDSLPDLTGAAQQNQLLAVVCEPYSAARIIEARSSHVTVYYKQGSERRNFGFNALYSVKNCMAGSCMHPHICDALQRCVCPVGYVGPRCEIEICPSNCHAKRLQGYCDTEYGRCICNNNNYAGADCGTLVQRHHLVMTELFNTQLLSEGLEHLRKTIPRFGHSVNADRRGSLWMFGGYSPSHGPLNDFRQFDTKNATWLQVTVESSTPEDRMPLGRYFHAAEIFVKKQNIYIYGGIGANSRLLSDFWLFSIQNQRWDQIEADPSQGESPPALAGHTLTHTRYQEHESLLLVGGLSLNKSRPLELWEFNLDTGRWVQLAAMGARLPVLYGHSAVYHQETHSLYIFGGYAGEAQSKLYALDLNKLSWTELPTFKELNSPTSLLPRARYFHSAVSTEHYMIVYGGRTSPYNATDLLIAYVYACNQWVRLTDDVELIGRLPVASYAEDMTIDPDSGAIYVIGGWDGSATQSHVTRINMPEDICQLWSGGKSMCRHYMGCSYCTIQNTYSNSSHCFTQGRAPCANYNGTLVINNGPACNDVWLASRNCSSFGSCSACLAAWPIHQELSPVCQWCDECGIRGRCVPAGVDCARNSVWCEKELSVGVLGLCPLPQCHQLDCETCMLHSEQCHWARNDMGHVECIARELVEKNAYHLVDQCPPPCHTHSNCSSCLQSAPDAVATDCKWSTMLNACLSPSAQPLLCAGGVCGLVLEFTELERCPEPCHVYTQCSTCLEHAHCGWCAREGFNGDGICTEGALEHRQEHPSGSTCDLIYSSWRNDSQLTHADVVSWHYVQCPAENECENGHHNCDPVSEQCIDLDTPTPGYKCVCAAGYREEKNSCLPVCSQGCVRGNCIRPDECKCDFGYVGENCSIQCLCNGHSNCESSSRLDICLKCHNNTMGEQCEKCQPLFVGNPREGHACQPCLEYCHGHSDVCVAYDADPAVFNMTRSELELILPEGPAHNATCLRCANHTAGDRCDSCLLGYFRGSEDLRKECRPCQCHGHGNICDAVTGEKCNCANNTESDATCIAGGGKNSAQLCWSVQCSKCRDSYAGNPTDGHQCYKQITVESRMCFDAKPIEECKSKPAALKPGQTVFFVIQPRFMNVDIRIIIDVTQGELDVFMSPQDDSFIVETNQTTGYHEIFLDNRYNWGPKTERQHPLNIALPRHDNVTLQKLFAPERRTGSNGPTMGASSSSNNFYVPHLHDCRSHGGHTFVVQDQFAKDLSTHVTLNQCNTLLRLFGLKNRLVLTLPQHAHNLSATRFFIALRASSGPEPSYGSVVFRQDQLHIDLFVFFSVFFSCFFLFLALCVIVWKVKQAADLRRARRQHVVEMLHLAKRPFAQIFLAASSLDMDNSPPATSASTTRQMRQRARQALLLQQQQHLQSETQLHNQPTPSTAHSSSHSRTHGPTHSSHSSHSSHTHTHIHGHGHYRSSSSSSSSRPVQPTEIMLVAIEPTYDNLAAVGTVFVSLPGRSKAPLSIALGSTLISYPRQYPLNARHFMRTQRHHQA</sequence>
<feature type="disulfide bond" evidence="12">
    <location>
        <begin position="1360"/>
        <end position="1369"/>
    </location>
</feature>
<evidence type="ECO:0000256" key="12">
    <source>
        <dbReference type="PROSITE-ProRule" id="PRU00460"/>
    </source>
</evidence>
<feature type="domain" description="CUB" evidence="15">
    <location>
        <begin position="45"/>
        <end position="157"/>
    </location>
</feature>
<keyword evidence="5" id="KW-0732">Signal</keyword>
<feature type="domain" description="CUB" evidence="15">
    <location>
        <begin position="1390"/>
        <end position="1518"/>
    </location>
</feature>
<evidence type="ECO:0000313" key="18">
    <source>
        <dbReference type="Proteomes" id="UP000694904"/>
    </source>
</evidence>
<dbReference type="Pfam" id="PF24973">
    <property type="entry name" value="EGF_LMN_ATRN"/>
    <property type="match status" value="3"/>
</dbReference>
<dbReference type="SMART" id="SM00181">
    <property type="entry name" value="EGF"/>
    <property type="match status" value="13"/>
</dbReference>
<evidence type="ECO:0000256" key="10">
    <source>
        <dbReference type="ARBA" id="ARBA00023292"/>
    </source>
</evidence>
<dbReference type="InterPro" id="IPR056737">
    <property type="entry name" value="Beta-prop_ATRN-MKLN-like"/>
</dbReference>
<evidence type="ECO:0000259" key="15">
    <source>
        <dbReference type="PROSITE" id="PS01180"/>
    </source>
</evidence>
<reference evidence="18" key="1">
    <citation type="journal article" date="1997" name="Nucleic Acids Res.">
        <title>tRNAscan-SE: a program for improved detection of transfer RNA genes in genomic sequence.</title>
        <authorList>
            <person name="Lowe T.M."/>
            <person name="Eddy S.R."/>
        </authorList>
    </citation>
    <scope>NUCLEOTIDE SEQUENCE [LARGE SCALE GENOMIC DNA]</scope>
</reference>
<feature type="domain" description="EGF-like" evidence="16">
    <location>
        <begin position="155"/>
        <end position="186"/>
    </location>
</feature>
<comment type="subcellular location">
    <subcellularLocation>
        <location evidence="1">Membrane</location>
        <topology evidence="1">Single-pass membrane protein</topology>
    </subcellularLocation>
</comment>
<dbReference type="PROSITE" id="PS50027">
    <property type="entry name" value="EGF_LAM_2"/>
    <property type="match status" value="3"/>
</dbReference>
<name>A0ABM1NXW6_DROAR</name>
<dbReference type="Gene3D" id="2.10.25.10">
    <property type="entry name" value="Laminin"/>
    <property type="match status" value="6"/>
</dbReference>
<keyword evidence="3 11" id="KW-0245">EGF-like domain</keyword>
<evidence type="ECO:0000256" key="2">
    <source>
        <dbReference type="ARBA" id="ARBA00022441"/>
    </source>
</evidence>
<dbReference type="SUPFAM" id="SSF49854">
    <property type="entry name" value="Spermadhesin, CUB domain"/>
    <property type="match status" value="2"/>
</dbReference>
<feature type="disulfide bond" evidence="11">
    <location>
        <begin position="1539"/>
        <end position="1548"/>
    </location>
</feature>
<feature type="compositionally biased region" description="Basic residues" evidence="13">
    <location>
        <begin position="2870"/>
        <end position="2884"/>
    </location>
</feature>
<dbReference type="PROSITE" id="PS01180">
    <property type="entry name" value="CUB"/>
    <property type="match status" value="2"/>
</dbReference>
<dbReference type="GeneID" id="108611589"/>
<dbReference type="InterPro" id="IPR051568">
    <property type="entry name" value="LZTR1/Attractin"/>
</dbReference>
<evidence type="ECO:0000256" key="3">
    <source>
        <dbReference type="ARBA" id="ARBA00022536"/>
    </source>
</evidence>
<gene>
    <name evidence="19" type="primary">LOC108611589</name>
</gene>
<reference evidence="18" key="2">
    <citation type="journal article" date="2016" name="G3 (Bethesda)">
        <title>Genome Evolution in Three Species of Cactophilic Drosophila.</title>
        <authorList>
            <person name="Sanchez-Flores A."/>
            <person name="Penazola F."/>
            <person name="Carpinteyro-Ponce J."/>
            <person name="Nazario-Yepiz N."/>
            <person name="Abreu-Goodger C."/>
            <person name="Machado C.A."/>
            <person name="Markow T.A."/>
        </authorList>
    </citation>
    <scope>NUCLEOTIDE SEQUENCE [LARGE SCALE GENOMIC DNA]</scope>
</reference>
<evidence type="ECO:0000256" key="13">
    <source>
        <dbReference type="SAM" id="MobiDB-lite"/>
    </source>
</evidence>
<feature type="disulfide bond" evidence="12">
    <location>
        <begin position="1372"/>
        <end position="1386"/>
    </location>
</feature>
<feature type="domain" description="EGF-like" evidence="16">
    <location>
        <begin position="1215"/>
        <end position="1256"/>
    </location>
</feature>
<keyword evidence="14" id="KW-0472">Membrane</keyword>
<protein>
    <submittedName>
        <fullName evidence="19">Multiple epidermal growth factor-like domains protein 8</fullName>
    </submittedName>
</protein>
<feature type="domain" description="Laminin EGF-like" evidence="17">
    <location>
        <begin position="2328"/>
        <end position="2376"/>
    </location>
</feature>
<dbReference type="InterPro" id="IPR002049">
    <property type="entry name" value="LE_dom"/>
</dbReference>